<accession>A0A0W0SBR3</accession>
<evidence type="ECO:0000256" key="1">
    <source>
        <dbReference type="ARBA" id="ARBA00004141"/>
    </source>
</evidence>
<keyword evidence="3 6" id="KW-0812">Transmembrane</keyword>
<feature type="transmembrane region" description="Helical" evidence="6">
    <location>
        <begin position="139"/>
        <end position="156"/>
    </location>
</feature>
<keyword evidence="4 6" id="KW-1133">Transmembrane helix</keyword>
<comment type="similarity">
    <text evidence="2">Belongs to the TMEM86 family.</text>
</comment>
<evidence type="ECO:0000256" key="6">
    <source>
        <dbReference type="SAM" id="Phobius"/>
    </source>
</evidence>
<name>A0A0W0SBR3_9GAMM</name>
<dbReference type="Pfam" id="PF07947">
    <property type="entry name" value="YhhN"/>
    <property type="match status" value="1"/>
</dbReference>
<dbReference type="PANTHER" id="PTHR31885:SF6">
    <property type="entry name" value="GH04784P"/>
    <property type="match status" value="1"/>
</dbReference>
<dbReference type="PANTHER" id="PTHR31885">
    <property type="entry name" value="GH04784P"/>
    <property type="match status" value="1"/>
</dbReference>
<dbReference type="AlphaFoldDB" id="A0A0W0SBR3"/>
<sequence length="231" mass="26274">MTGQPFKITLPLFLLSMIFYLIVLSFIQFPLTTLLKPIPIALLMLFVLQINCYKQVKVLLLLALGFSLIGDIFLTLPIKMALQVGILAFMATHVTYICLFLKNRQFRGKNVLSFSPILVFVLVSFYFLSPYLGEMKKPVAAYLCLLTLMVFCAFQVKRQSLFTRLGAILFLLSDFVLSLNLFVLANNKPIAVLVMLLYYAAQFLLVVSITQTKEIIFLKLYNLFRGSKLAQ</sequence>
<feature type="transmembrane region" description="Helical" evidence="6">
    <location>
        <begin position="165"/>
        <end position="184"/>
    </location>
</feature>
<feature type="transmembrane region" description="Helical" evidence="6">
    <location>
        <begin position="82"/>
        <end position="101"/>
    </location>
</feature>
<evidence type="ECO:0000313" key="8">
    <source>
        <dbReference type="Proteomes" id="UP000054921"/>
    </source>
</evidence>
<protein>
    <submittedName>
        <fullName evidence="7">Transmembrane protein</fullName>
    </submittedName>
</protein>
<dbReference type="RefSeq" id="WP_058388028.1">
    <property type="nucleotide sequence ID" value="NZ_LNXW01000013.1"/>
</dbReference>
<dbReference type="GO" id="GO:0016787">
    <property type="term" value="F:hydrolase activity"/>
    <property type="evidence" value="ECO:0007669"/>
    <property type="project" value="TreeGrafter"/>
</dbReference>
<comment type="caution">
    <text evidence="7">The sequence shown here is derived from an EMBL/GenBank/DDBJ whole genome shotgun (WGS) entry which is preliminary data.</text>
</comment>
<organism evidence="7 8">
    <name type="scientific">Legionella cherrii</name>
    <dbReference type="NCBI Taxonomy" id="28084"/>
    <lineage>
        <taxon>Bacteria</taxon>
        <taxon>Pseudomonadati</taxon>
        <taxon>Pseudomonadota</taxon>
        <taxon>Gammaproteobacteria</taxon>
        <taxon>Legionellales</taxon>
        <taxon>Legionellaceae</taxon>
        <taxon>Legionella</taxon>
    </lineage>
</organism>
<dbReference type="InterPro" id="IPR012506">
    <property type="entry name" value="TMEM86B-like"/>
</dbReference>
<reference evidence="7 8" key="1">
    <citation type="submission" date="2015-11" db="EMBL/GenBank/DDBJ databases">
        <title>Genomic analysis of 38 Legionella species identifies large and diverse effector repertoires.</title>
        <authorList>
            <person name="Burstein D."/>
            <person name="Amaro F."/>
            <person name="Zusman T."/>
            <person name="Lifshitz Z."/>
            <person name="Cohen O."/>
            <person name="Gilbert J.A."/>
            <person name="Pupko T."/>
            <person name="Shuman H.A."/>
            <person name="Segal G."/>
        </authorList>
    </citation>
    <scope>NUCLEOTIDE SEQUENCE [LARGE SCALE GENOMIC DNA]</scope>
    <source>
        <strain evidence="7 8">ORW</strain>
    </source>
</reference>
<feature type="transmembrane region" description="Helical" evidence="6">
    <location>
        <begin position="190"/>
        <end position="209"/>
    </location>
</feature>
<dbReference type="EMBL" id="LNXW01000013">
    <property type="protein sequence ID" value="KTC80545.1"/>
    <property type="molecule type" value="Genomic_DNA"/>
</dbReference>
<evidence type="ECO:0000256" key="4">
    <source>
        <dbReference type="ARBA" id="ARBA00022989"/>
    </source>
</evidence>
<gene>
    <name evidence="7" type="ORF">Lche_2565</name>
</gene>
<dbReference type="GO" id="GO:0016020">
    <property type="term" value="C:membrane"/>
    <property type="evidence" value="ECO:0007669"/>
    <property type="project" value="UniProtKB-SubCell"/>
</dbReference>
<feature type="transmembrane region" description="Helical" evidence="6">
    <location>
        <begin position="12"/>
        <end position="31"/>
    </location>
</feature>
<keyword evidence="5 6" id="KW-0472">Membrane</keyword>
<evidence type="ECO:0000256" key="2">
    <source>
        <dbReference type="ARBA" id="ARBA00007375"/>
    </source>
</evidence>
<comment type="subcellular location">
    <subcellularLocation>
        <location evidence="1">Membrane</location>
        <topology evidence="1">Multi-pass membrane protein</topology>
    </subcellularLocation>
</comment>
<feature type="transmembrane region" description="Helical" evidence="6">
    <location>
        <begin position="58"/>
        <end position="76"/>
    </location>
</feature>
<evidence type="ECO:0000313" key="7">
    <source>
        <dbReference type="EMBL" id="KTC80545.1"/>
    </source>
</evidence>
<dbReference type="OrthoDB" id="5651790at2"/>
<feature type="transmembrane region" description="Helical" evidence="6">
    <location>
        <begin position="113"/>
        <end position="133"/>
    </location>
</feature>
<evidence type="ECO:0000256" key="3">
    <source>
        <dbReference type="ARBA" id="ARBA00022692"/>
    </source>
</evidence>
<dbReference type="Proteomes" id="UP000054921">
    <property type="component" value="Unassembled WGS sequence"/>
</dbReference>
<proteinExistence type="inferred from homology"/>
<dbReference type="STRING" id="28084.Lche_2565"/>
<evidence type="ECO:0000256" key="5">
    <source>
        <dbReference type="ARBA" id="ARBA00023136"/>
    </source>
</evidence>
<dbReference type="PATRIC" id="fig|28084.5.peg.2771"/>